<comment type="caution">
    <text evidence="2">The sequence shown here is derived from an EMBL/GenBank/DDBJ whole genome shotgun (WGS) entry which is preliminary data.</text>
</comment>
<feature type="domain" description="Dienelactone hydrolase" evidence="1">
    <location>
        <begin position="29"/>
        <end position="251"/>
    </location>
</feature>
<dbReference type="Pfam" id="PF01738">
    <property type="entry name" value="DLH"/>
    <property type="match status" value="1"/>
</dbReference>
<dbReference type="EMBL" id="MCFJ01000001">
    <property type="protein sequence ID" value="ORY71483.1"/>
    <property type="molecule type" value="Genomic_DNA"/>
</dbReference>
<name>A0A1Y2EIU1_9PEZI</name>
<evidence type="ECO:0000313" key="3">
    <source>
        <dbReference type="Proteomes" id="UP000193689"/>
    </source>
</evidence>
<dbReference type="SUPFAM" id="SSF53474">
    <property type="entry name" value="alpha/beta-Hydrolases"/>
    <property type="match status" value="1"/>
</dbReference>
<sequence length="252" mass="27471">MATDACSKLAPVVSDYTPQGTWDTVAGLKTYTTGPPNPTRAIIDIYDIFGAAPQTLQGADRLSSALNCLVLVPDFFNGTPCNPAWVPPDTDEKKAALGQWRAERADAEANLAKVLEVRKEAGEKWKSVGERWGVFGLCWGGKLSVLVCGEGNEGEGRIFVVGGTAHPSRVDARDAEALTVPYICLASPGEPVDVIAQYKEILSKPGKIGHVETYETMFHGWMGARSKLDDEKNRSEYERGYKQIAEFLSKYL</sequence>
<dbReference type="Proteomes" id="UP000193689">
    <property type="component" value="Unassembled WGS sequence"/>
</dbReference>
<dbReference type="AlphaFoldDB" id="A0A1Y2EIU1"/>
<keyword evidence="3" id="KW-1185">Reference proteome</keyword>
<organism evidence="2 3">
    <name type="scientific">Pseudomassariella vexata</name>
    <dbReference type="NCBI Taxonomy" id="1141098"/>
    <lineage>
        <taxon>Eukaryota</taxon>
        <taxon>Fungi</taxon>
        <taxon>Dikarya</taxon>
        <taxon>Ascomycota</taxon>
        <taxon>Pezizomycotina</taxon>
        <taxon>Sordariomycetes</taxon>
        <taxon>Xylariomycetidae</taxon>
        <taxon>Amphisphaeriales</taxon>
        <taxon>Pseudomassariaceae</taxon>
        <taxon>Pseudomassariella</taxon>
    </lineage>
</organism>
<dbReference type="GeneID" id="63769589"/>
<evidence type="ECO:0000313" key="2">
    <source>
        <dbReference type="EMBL" id="ORY71483.1"/>
    </source>
</evidence>
<dbReference type="InterPro" id="IPR029058">
    <property type="entry name" value="AB_hydrolase_fold"/>
</dbReference>
<dbReference type="InParanoid" id="A0A1Y2EIU1"/>
<dbReference type="STRING" id="1141098.A0A1Y2EIU1"/>
<dbReference type="InterPro" id="IPR002925">
    <property type="entry name" value="Dienelactn_hydro"/>
</dbReference>
<dbReference type="PANTHER" id="PTHR47668">
    <property type="entry name" value="DIENELACTONE HYDROLASE FAMILY PROTEIN (AFU_ORTHOLOGUE AFUA_6G01940)"/>
    <property type="match status" value="1"/>
</dbReference>
<evidence type="ECO:0000259" key="1">
    <source>
        <dbReference type="Pfam" id="PF01738"/>
    </source>
</evidence>
<accession>A0A1Y2EIU1</accession>
<proteinExistence type="predicted"/>
<dbReference type="GO" id="GO:0016787">
    <property type="term" value="F:hydrolase activity"/>
    <property type="evidence" value="ECO:0007669"/>
    <property type="project" value="UniProtKB-KW"/>
</dbReference>
<dbReference type="Gene3D" id="3.40.50.1820">
    <property type="entry name" value="alpha/beta hydrolase"/>
    <property type="match status" value="1"/>
</dbReference>
<gene>
    <name evidence="2" type="ORF">BCR38DRAFT_11105</name>
</gene>
<reference evidence="2 3" key="1">
    <citation type="submission" date="2016-07" db="EMBL/GenBank/DDBJ databases">
        <title>Pervasive Adenine N6-methylation of Active Genes in Fungi.</title>
        <authorList>
            <consortium name="DOE Joint Genome Institute"/>
            <person name="Mondo S.J."/>
            <person name="Dannebaum R.O."/>
            <person name="Kuo R.C."/>
            <person name="Labutti K."/>
            <person name="Haridas S."/>
            <person name="Kuo A."/>
            <person name="Salamov A."/>
            <person name="Ahrendt S.R."/>
            <person name="Lipzen A."/>
            <person name="Sullivan W."/>
            <person name="Andreopoulos W.B."/>
            <person name="Clum A."/>
            <person name="Lindquist E."/>
            <person name="Daum C."/>
            <person name="Ramamoorthy G.K."/>
            <person name="Gryganskyi A."/>
            <person name="Culley D."/>
            <person name="Magnuson J.K."/>
            <person name="James T.Y."/>
            <person name="O'Malley M.A."/>
            <person name="Stajich J.E."/>
            <person name="Spatafora J.W."/>
            <person name="Visel A."/>
            <person name="Grigoriev I.V."/>
        </authorList>
    </citation>
    <scope>NUCLEOTIDE SEQUENCE [LARGE SCALE GENOMIC DNA]</scope>
    <source>
        <strain evidence="2 3">CBS 129021</strain>
    </source>
</reference>
<protein>
    <submittedName>
        <fullName evidence="2">Dienelactone hydrolase family protein</fullName>
    </submittedName>
</protein>
<dbReference type="OrthoDB" id="2147163at2759"/>
<dbReference type="PANTHER" id="PTHR47668:SF1">
    <property type="entry name" value="DIENELACTONE HYDROLASE DOMAIN-CONTAINING PROTEIN-RELATED"/>
    <property type="match status" value="1"/>
</dbReference>
<dbReference type="RefSeq" id="XP_040721075.1">
    <property type="nucleotide sequence ID" value="XM_040853377.1"/>
</dbReference>
<keyword evidence="2" id="KW-0378">Hydrolase</keyword>